<dbReference type="GO" id="GO:0016491">
    <property type="term" value="F:oxidoreductase activity"/>
    <property type="evidence" value="ECO:0007669"/>
    <property type="project" value="UniProtKB-KW"/>
</dbReference>
<evidence type="ECO:0000256" key="8">
    <source>
        <dbReference type="ARBA" id="ARBA00023004"/>
    </source>
</evidence>
<dbReference type="PANTHER" id="PTHR43105:SF9">
    <property type="entry name" value="NADPH-FE(3+) OXIDOREDUCTASE SUBUNIT ALPHA"/>
    <property type="match status" value="1"/>
</dbReference>
<dbReference type="OrthoDB" id="9810782at2"/>
<dbReference type="FunFam" id="2.20.25.90:FF:000006">
    <property type="entry name" value="Formate dehydrogenase alpha subunit"/>
    <property type="match status" value="1"/>
</dbReference>
<evidence type="ECO:0000256" key="10">
    <source>
        <dbReference type="ARBA" id="ARBA00023063"/>
    </source>
</evidence>
<dbReference type="Gene3D" id="3.40.228.10">
    <property type="entry name" value="Dimethylsulfoxide Reductase, domain 2"/>
    <property type="match status" value="1"/>
</dbReference>
<evidence type="ECO:0000313" key="12">
    <source>
        <dbReference type="EMBL" id="QEQ97111.1"/>
    </source>
</evidence>
<keyword evidence="10" id="KW-0534">Nitrate assimilation</keyword>
<dbReference type="PROSITE" id="PS00551">
    <property type="entry name" value="MOLYBDOPTERIN_PROK_1"/>
    <property type="match status" value="1"/>
</dbReference>
<keyword evidence="6" id="KW-0479">Metal-binding</keyword>
<accession>A0A5P1RCY6</accession>
<evidence type="ECO:0000256" key="4">
    <source>
        <dbReference type="ARBA" id="ARBA00022485"/>
    </source>
</evidence>
<evidence type="ECO:0000313" key="13">
    <source>
        <dbReference type="Proteomes" id="UP000324760"/>
    </source>
</evidence>
<keyword evidence="5" id="KW-0500">Molybdenum</keyword>
<dbReference type="SMART" id="SM00926">
    <property type="entry name" value="Molybdop_Fe4S4"/>
    <property type="match status" value="1"/>
</dbReference>
<dbReference type="Pfam" id="PF01568">
    <property type="entry name" value="Molydop_binding"/>
    <property type="match status" value="1"/>
</dbReference>
<sequence length="879" mass="97110">MTTQIIKTTCPYCGVGCGVDAKVENNQLIAVSGSKDHPANKGSLCVKGASLHETVGYQDRILHPTIKNERVSWDRATHYIAEQLSQVIEQHGPEAIAMYVSGQILTEDYYVANKLMKGFIGTANIDTNSRLCMASAVVAHKRAFGSDTVPACYEDIEHADLVVLTGSNLAWAHPILYQRLSAAKQARPHMKIVVIDPRQTASCDIADLHLALRPGTDAYLYNGLAQYLIEHGYIDHNYINSHCNGYEDLLKQVSHQTLSDTSHICDLEDDLVSMFYQWFAETERTVTLFSQGINQSSSGVDKGNAIINCHLITGKIGKVGAAPFSITGQPNAMGGREVGGLANQLAAHMTFSNPQDIDQVGQFWHATSMAQQEGLKAVDMFEAVAQGKIKAIWIIATNPLVSMPDSESIREALTQCDLVIVQDVSLSSDTLKYADVCLPATTWGEKSGTVTNSERTISRQRSFLTPPGEARHDWQIICDIAKEMGFNEAFSYKTSADIFREHAQLSALRNSGNRDFDISELSLMSDQAYDNMPPIQWPINSAYPKGRARFFEDGVFFTADRKANLIPIQPKLPAYPATHNELILNTGRIRDQWHTMTRTGKTSRLLAHTSVPFVEIHPATANAFNIQENSWVSLQTPVSKYIAKATITRSVRQDSVFIPMHWSDFFSSHGKANSLVRPIRDALSGQPEFKHSPVEAKSLNPRSQGVLISSLPFSPPSYVEWHRIPYEHCTLWELMSEGKTFTLSGLKAYYPRIKDWVSITDSNENFLHAAGFIDKQLTVLLFSAINMPSIDQPWLLSQMGKTIPLLSRHLLLTGVPQDSTQACGKIVCSCHQVGENTIINTLANGNACDIDTLGELLKCGTQCGSCVPELKSLINLHQA</sequence>
<evidence type="ECO:0000256" key="7">
    <source>
        <dbReference type="ARBA" id="ARBA00023002"/>
    </source>
</evidence>
<evidence type="ECO:0000256" key="5">
    <source>
        <dbReference type="ARBA" id="ARBA00022505"/>
    </source>
</evidence>
<keyword evidence="4" id="KW-0004">4Fe-4S</keyword>
<comment type="similarity">
    <text evidence="3">Belongs to the prokaryotic molybdopterin-containing oxidoreductase family. NasA/NapA/NarB subfamily.</text>
</comment>
<dbReference type="SUPFAM" id="SSF50692">
    <property type="entry name" value="ADC-like"/>
    <property type="match status" value="1"/>
</dbReference>
<organism evidence="12 13">
    <name type="scientific">Neptunomonas concharum</name>
    <dbReference type="NCBI Taxonomy" id="1031538"/>
    <lineage>
        <taxon>Bacteria</taxon>
        <taxon>Pseudomonadati</taxon>
        <taxon>Pseudomonadota</taxon>
        <taxon>Gammaproteobacteria</taxon>
        <taxon>Oceanospirillales</taxon>
        <taxon>Oceanospirillaceae</taxon>
        <taxon>Neptunomonas</taxon>
    </lineage>
</organism>
<dbReference type="InterPro" id="IPR041957">
    <property type="entry name" value="CT_Nitrate-R-NapA-like"/>
</dbReference>
<dbReference type="InterPro" id="IPR009010">
    <property type="entry name" value="Asp_de-COase-like_dom_sf"/>
</dbReference>
<dbReference type="PANTHER" id="PTHR43105">
    <property type="entry name" value="RESPIRATORY NITRATE REDUCTASE"/>
    <property type="match status" value="1"/>
</dbReference>
<gene>
    <name evidence="12" type="ORF">F0U83_10530</name>
</gene>
<evidence type="ECO:0000259" key="11">
    <source>
        <dbReference type="PROSITE" id="PS51669"/>
    </source>
</evidence>
<dbReference type="InterPro" id="IPR006656">
    <property type="entry name" value="Mopterin_OxRdtase"/>
</dbReference>
<dbReference type="Gene3D" id="2.20.25.90">
    <property type="entry name" value="ADC-like domains"/>
    <property type="match status" value="1"/>
</dbReference>
<evidence type="ECO:0000256" key="1">
    <source>
        <dbReference type="ARBA" id="ARBA00001942"/>
    </source>
</evidence>
<dbReference type="Gene3D" id="3.40.50.740">
    <property type="match status" value="1"/>
</dbReference>
<dbReference type="RefSeq" id="WP_138987579.1">
    <property type="nucleotide sequence ID" value="NZ_CP043869.1"/>
</dbReference>
<dbReference type="Pfam" id="PF04879">
    <property type="entry name" value="Molybdop_Fe4S4"/>
    <property type="match status" value="1"/>
</dbReference>
<dbReference type="Gene3D" id="2.40.40.20">
    <property type="match status" value="1"/>
</dbReference>
<dbReference type="KEGG" id="ncu:F0U83_10530"/>
<evidence type="ECO:0000256" key="3">
    <source>
        <dbReference type="ARBA" id="ARBA00008747"/>
    </source>
</evidence>
<dbReference type="GO" id="GO:0045333">
    <property type="term" value="P:cellular respiration"/>
    <property type="evidence" value="ECO:0007669"/>
    <property type="project" value="UniProtKB-ARBA"/>
</dbReference>
<dbReference type="CDD" id="cd02754">
    <property type="entry name" value="MopB_Nitrate-R-NapA-like"/>
    <property type="match status" value="1"/>
</dbReference>
<evidence type="ECO:0000256" key="9">
    <source>
        <dbReference type="ARBA" id="ARBA00023014"/>
    </source>
</evidence>
<comment type="cofactor">
    <cofactor evidence="1">
        <name>Mo-bis(molybdopterin guanine dinucleotide)</name>
        <dbReference type="ChEBI" id="CHEBI:60539"/>
    </cofactor>
</comment>
<dbReference type="InterPro" id="IPR007419">
    <property type="entry name" value="BFD-like_2Fe2S-bd_dom"/>
</dbReference>
<dbReference type="GO" id="GO:0043546">
    <property type="term" value="F:molybdopterin cofactor binding"/>
    <property type="evidence" value="ECO:0007669"/>
    <property type="project" value="InterPro"/>
</dbReference>
<dbReference type="InterPro" id="IPR027467">
    <property type="entry name" value="MopterinOxRdtase_cofactor_BS"/>
</dbReference>
<dbReference type="Gene3D" id="1.10.10.1100">
    <property type="entry name" value="BFD-like [2Fe-2S]-binding domain"/>
    <property type="match status" value="1"/>
</dbReference>
<evidence type="ECO:0000256" key="2">
    <source>
        <dbReference type="ARBA" id="ARBA00001966"/>
    </source>
</evidence>
<comment type="cofactor">
    <cofactor evidence="2">
        <name>[4Fe-4S] cluster</name>
        <dbReference type="ChEBI" id="CHEBI:49883"/>
    </cofactor>
</comment>
<dbReference type="InterPro" id="IPR041854">
    <property type="entry name" value="BFD-like_2Fe2S-bd_dom_sf"/>
</dbReference>
<keyword evidence="13" id="KW-1185">Reference proteome</keyword>
<name>A0A5P1RCY6_9GAMM</name>
<dbReference type="Proteomes" id="UP000324760">
    <property type="component" value="Chromosome"/>
</dbReference>
<dbReference type="SUPFAM" id="SSF53706">
    <property type="entry name" value="Formate dehydrogenase/DMSO reductase, domains 1-3"/>
    <property type="match status" value="1"/>
</dbReference>
<keyword evidence="9" id="KW-0411">Iron-sulfur</keyword>
<dbReference type="GO" id="GO:0051539">
    <property type="term" value="F:4 iron, 4 sulfur cluster binding"/>
    <property type="evidence" value="ECO:0007669"/>
    <property type="project" value="UniProtKB-KW"/>
</dbReference>
<dbReference type="InterPro" id="IPR006657">
    <property type="entry name" value="MoPterin_dinucl-bd_dom"/>
</dbReference>
<dbReference type="Pfam" id="PF04324">
    <property type="entry name" value="Fer2_BFD"/>
    <property type="match status" value="1"/>
</dbReference>
<dbReference type="InterPro" id="IPR006963">
    <property type="entry name" value="Mopterin_OxRdtase_4Fe-4S_dom"/>
</dbReference>
<dbReference type="PROSITE" id="PS51669">
    <property type="entry name" value="4FE4S_MOW_BIS_MGD"/>
    <property type="match status" value="1"/>
</dbReference>
<dbReference type="Pfam" id="PF00384">
    <property type="entry name" value="Molybdopterin"/>
    <property type="match status" value="1"/>
</dbReference>
<dbReference type="EMBL" id="CP043869">
    <property type="protein sequence ID" value="QEQ97111.1"/>
    <property type="molecule type" value="Genomic_DNA"/>
</dbReference>
<dbReference type="GO" id="GO:0016020">
    <property type="term" value="C:membrane"/>
    <property type="evidence" value="ECO:0007669"/>
    <property type="project" value="TreeGrafter"/>
</dbReference>
<dbReference type="AlphaFoldDB" id="A0A5P1RCY6"/>
<dbReference type="InterPro" id="IPR050123">
    <property type="entry name" value="Prok_molybdopt-oxidoreductase"/>
</dbReference>
<dbReference type="GO" id="GO:1990204">
    <property type="term" value="C:oxidoreductase complex"/>
    <property type="evidence" value="ECO:0007669"/>
    <property type="project" value="UniProtKB-ARBA"/>
</dbReference>
<reference evidence="12 13" key="1">
    <citation type="journal article" date="2019" name="Biochem. Eng. J.">
        <title>Metabolic engineering of the marine bacteria Neptunomonas concharum for the production of acetoin and meso-2,3-butanediol from acetate.</title>
        <authorList>
            <person name="Li W."/>
            <person name="Pu N."/>
            <person name="Liu C.-X."/>
            <person name="Yuan Q.-P."/>
            <person name="Li Z.-J."/>
        </authorList>
    </citation>
    <scope>NUCLEOTIDE SEQUENCE [LARGE SCALE GENOMIC DNA]</scope>
    <source>
        <strain evidence="12 13">JCM17730</strain>
    </source>
</reference>
<dbReference type="CDD" id="cd02791">
    <property type="entry name" value="MopB_CT_Nitrate-R-NapA-like"/>
    <property type="match status" value="1"/>
</dbReference>
<evidence type="ECO:0000256" key="6">
    <source>
        <dbReference type="ARBA" id="ARBA00022723"/>
    </source>
</evidence>
<protein>
    <submittedName>
        <fullName evidence="12">Nitrate reductase</fullName>
    </submittedName>
</protein>
<dbReference type="GO" id="GO:0042128">
    <property type="term" value="P:nitrate assimilation"/>
    <property type="evidence" value="ECO:0007669"/>
    <property type="project" value="UniProtKB-KW"/>
</dbReference>
<keyword evidence="8" id="KW-0408">Iron</keyword>
<feature type="domain" description="4Fe-4S Mo/W bis-MGD-type" evidence="11">
    <location>
        <begin position="3"/>
        <end position="59"/>
    </location>
</feature>
<proteinExistence type="inferred from homology"/>
<keyword evidence="7" id="KW-0560">Oxidoreductase</keyword>
<dbReference type="GO" id="GO:0046872">
    <property type="term" value="F:metal ion binding"/>
    <property type="evidence" value="ECO:0007669"/>
    <property type="project" value="UniProtKB-KW"/>
</dbReference>